<sequence length="154" mass="15949">MTSTARVGGMTLIEVLVAIAVFAVVVALSSAITTSLGMNSVSRSGLAVNQAAQAYLEGVTEAWRSPAAFGVLGSRTPPAVADHTWRVTACEVDTAEATYPCVSDAARNVTFTSAAPTVPTLTPSADARLMRVTVTYTPLGSGSAHSTVTELYRR</sequence>
<reference evidence="4" key="1">
    <citation type="journal article" date="2019" name="Int. J. Syst. Evol. Microbiol.">
        <title>The Global Catalogue of Microorganisms (GCM) 10K type strain sequencing project: providing services to taxonomists for standard genome sequencing and annotation.</title>
        <authorList>
            <consortium name="The Broad Institute Genomics Platform"/>
            <consortium name="The Broad Institute Genome Sequencing Center for Infectious Disease"/>
            <person name="Wu L."/>
            <person name="Ma J."/>
        </authorList>
    </citation>
    <scope>NUCLEOTIDE SEQUENCE [LARGE SCALE GENOMIC DNA]</scope>
    <source>
        <strain evidence="4">CCTCC AB 2017081</strain>
    </source>
</reference>
<evidence type="ECO:0000256" key="2">
    <source>
        <dbReference type="ARBA" id="ARBA00023237"/>
    </source>
</evidence>
<keyword evidence="2" id="KW-0998">Cell outer membrane</keyword>
<dbReference type="RefSeq" id="WP_295820117.1">
    <property type="nucleotide sequence ID" value="NZ_JBHRZG010000005.1"/>
</dbReference>
<organism evidence="3 4">
    <name type="scientific">Deinococcus rufus</name>
    <dbReference type="NCBI Taxonomy" id="2136097"/>
    <lineage>
        <taxon>Bacteria</taxon>
        <taxon>Thermotogati</taxon>
        <taxon>Deinococcota</taxon>
        <taxon>Deinococci</taxon>
        <taxon>Deinococcales</taxon>
        <taxon>Deinococcaceae</taxon>
        <taxon>Deinococcus</taxon>
    </lineage>
</organism>
<dbReference type="NCBIfam" id="TIGR02532">
    <property type="entry name" value="IV_pilin_GFxxxE"/>
    <property type="match status" value="1"/>
</dbReference>
<gene>
    <name evidence="3" type="ORF">ACFOSB_04865</name>
</gene>
<protein>
    <submittedName>
        <fullName evidence="3">Prepilin-type N-terminal cleavage/methylation domain-containing protein</fullName>
    </submittedName>
</protein>
<proteinExistence type="predicted"/>
<comment type="caution">
    <text evidence="3">The sequence shown here is derived from an EMBL/GenBank/DDBJ whole genome shotgun (WGS) entry which is preliminary data.</text>
</comment>
<accession>A0ABV7Z7E7</accession>
<evidence type="ECO:0000256" key="1">
    <source>
        <dbReference type="ARBA" id="ARBA00004442"/>
    </source>
</evidence>
<dbReference type="InterPro" id="IPR012902">
    <property type="entry name" value="N_methyl_site"/>
</dbReference>
<keyword evidence="2" id="KW-0472">Membrane</keyword>
<keyword evidence="4" id="KW-1185">Reference proteome</keyword>
<dbReference type="Pfam" id="PF07963">
    <property type="entry name" value="N_methyl"/>
    <property type="match status" value="1"/>
</dbReference>
<comment type="subcellular location">
    <subcellularLocation>
        <location evidence="1">Cell outer membrane</location>
    </subcellularLocation>
</comment>
<evidence type="ECO:0000313" key="3">
    <source>
        <dbReference type="EMBL" id="MFC3832180.1"/>
    </source>
</evidence>
<name>A0ABV7Z7E7_9DEIO</name>
<dbReference type="Proteomes" id="UP001595803">
    <property type="component" value="Unassembled WGS sequence"/>
</dbReference>
<dbReference type="EMBL" id="JBHRZG010000005">
    <property type="protein sequence ID" value="MFC3832180.1"/>
    <property type="molecule type" value="Genomic_DNA"/>
</dbReference>
<evidence type="ECO:0000313" key="4">
    <source>
        <dbReference type="Proteomes" id="UP001595803"/>
    </source>
</evidence>
<dbReference type="PROSITE" id="PS00409">
    <property type="entry name" value="PROKAR_NTER_METHYL"/>
    <property type="match status" value="1"/>
</dbReference>